<evidence type="ECO:0000313" key="2">
    <source>
        <dbReference type="Proteomes" id="UP000294963"/>
    </source>
</evidence>
<name>A0A4R1XT04_ACICA</name>
<organism evidence="1 2">
    <name type="scientific">Acinetobacter calcoaceticus</name>
    <dbReference type="NCBI Taxonomy" id="471"/>
    <lineage>
        <taxon>Bacteria</taxon>
        <taxon>Pseudomonadati</taxon>
        <taxon>Pseudomonadota</taxon>
        <taxon>Gammaproteobacteria</taxon>
        <taxon>Moraxellales</taxon>
        <taxon>Moraxellaceae</taxon>
        <taxon>Acinetobacter</taxon>
        <taxon>Acinetobacter calcoaceticus/baumannii complex</taxon>
    </lineage>
</organism>
<protein>
    <submittedName>
        <fullName evidence="1">Uncharacterized protein</fullName>
    </submittedName>
</protein>
<accession>A0A4R1XT04</accession>
<dbReference type="OrthoDB" id="7054664at2"/>
<reference evidence="1 2" key="1">
    <citation type="submission" date="2019-03" db="EMBL/GenBank/DDBJ databases">
        <title>Genomic analyses of the natural microbiome of Caenorhabditis elegans.</title>
        <authorList>
            <person name="Samuel B."/>
        </authorList>
    </citation>
    <scope>NUCLEOTIDE SEQUENCE [LARGE SCALE GENOMIC DNA]</scope>
    <source>
        <strain evidence="1 2">JUb89</strain>
    </source>
</reference>
<dbReference type="Proteomes" id="UP000294963">
    <property type="component" value="Unassembled WGS sequence"/>
</dbReference>
<evidence type="ECO:0000313" key="1">
    <source>
        <dbReference type="EMBL" id="TCM67537.1"/>
    </source>
</evidence>
<proteinExistence type="predicted"/>
<comment type="caution">
    <text evidence="1">The sequence shown here is derived from an EMBL/GenBank/DDBJ whole genome shotgun (WGS) entry which is preliminary data.</text>
</comment>
<dbReference type="AlphaFoldDB" id="A0A4R1XT04"/>
<keyword evidence="2" id="KW-1185">Reference proteome</keyword>
<gene>
    <name evidence="1" type="ORF">EC844_10851</name>
</gene>
<dbReference type="EMBL" id="SLVJ01000008">
    <property type="protein sequence ID" value="TCM67537.1"/>
    <property type="molecule type" value="Genomic_DNA"/>
</dbReference>
<sequence>MIKLDSNQLEPYFFPTEGLGSGKNELADFNIYYLNDDIYVLNTFSQGGAASYAVMMHIRDGKLVEQSAWKIEI</sequence>